<dbReference type="SMART" id="SM00066">
    <property type="entry name" value="GAL4"/>
    <property type="match status" value="1"/>
</dbReference>
<keyword evidence="9" id="KW-0812">Transmembrane</keyword>
<feature type="region of interest" description="Disordered" evidence="8">
    <location>
        <begin position="697"/>
        <end position="758"/>
    </location>
</feature>
<keyword evidence="3" id="KW-0862">Zinc</keyword>
<dbReference type="PROSITE" id="PS00463">
    <property type="entry name" value="ZN2_CY6_FUNGAL_1"/>
    <property type="match status" value="1"/>
</dbReference>
<dbReference type="InterPro" id="IPR036864">
    <property type="entry name" value="Zn2-C6_fun-type_DNA-bd_sf"/>
</dbReference>
<dbReference type="CDD" id="cd12148">
    <property type="entry name" value="fungal_TF_MHR"/>
    <property type="match status" value="1"/>
</dbReference>
<feature type="compositionally biased region" description="Polar residues" evidence="8">
    <location>
        <begin position="37"/>
        <end position="63"/>
    </location>
</feature>
<reference evidence="11" key="1">
    <citation type="submission" date="2019-07" db="EMBL/GenBank/DDBJ databases">
        <title>Hyphodiscus hymeniophilus genome sequencing and assembly.</title>
        <authorList>
            <person name="Kramer G."/>
            <person name="Nodwell J."/>
        </authorList>
    </citation>
    <scope>NUCLEOTIDE SEQUENCE</scope>
    <source>
        <strain evidence="11">ATCC 34498</strain>
    </source>
</reference>
<comment type="caution">
    <text evidence="11">The sequence shown here is derived from an EMBL/GenBank/DDBJ whole genome shotgun (WGS) entry which is preliminary data.</text>
</comment>
<feature type="transmembrane region" description="Helical" evidence="9">
    <location>
        <begin position="624"/>
        <end position="644"/>
    </location>
</feature>
<keyword evidence="4" id="KW-0805">Transcription regulation</keyword>
<dbReference type="PROSITE" id="PS50048">
    <property type="entry name" value="ZN2_CY6_FUNGAL_2"/>
    <property type="match status" value="1"/>
</dbReference>
<keyword evidence="9" id="KW-1133">Transmembrane helix</keyword>
<gene>
    <name evidence="11" type="ORF">D0Z07_6309</name>
</gene>
<feature type="region of interest" description="Disordered" evidence="8">
    <location>
        <begin position="155"/>
        <end position="175"/>
    </location>
</feature>
<evidence type="ECO:0000256" key="5">
    <source>
        <dbReference type="ARBA" id="ARBA00023125"/>
    </source>
</evidence>
<keyword evidence="5" id="KW-0238">DNA-binding</keyword>
<dbReference type="CDD" id="cd00067">
    <property type="entry name" value="GAL4"/>
    <property type="match status" value="1"/>
</dbReference>
<evidence type="ECO:0000259" key="10">
    <source>
        <dbReference type="PROSITE" id="PS50048"/>
    </source>
</evidence>
<dbReference type="SMART" id="SM00906">
    <property type="entry name" value="Fungal_trans"/>
    <property type="match status" value="1"/>
</dbReference>
<sequence length="937" mass="103659">MSGSFLTQGSMSIAMPSSASPGQSSPESFEVEEDHNAMSSAPWQQGQGQTSPTSASQPRTSVPLQKRRRVTRACDECRRKKIKCDGKQPCTHCTVYSYDCTYDQPSNRRRNPAPQYIEALETRLHRAEALLKSVLPNVDLNDPNLDAVILQKRELSHSAPPSSSSDAPPNNSEQDAQLRSMITSTGTLDLDESGHWDFHGNSSGTVFVQRMREQFGGILGGQKSTPMLPRIPRPTPMPPTFDSPRSSVESPMEFGLPNTMELPSKEAAMILCENSLNCACCLLRFVHQPTFFGMVHRIYDVSAENFGDEENRFLPLLYVVLALGCMFHSDLADGPIGSSGNTYKSKIDQGYKYFRAARYMMDITDCRDITSLQAILFMILFLQASANLSTCYSYIGIALRSSLRMGFHRNLAGNFNPIERETRRRVFWVIRKMDTYVSALLGFPQMLSKDDIDQELPVEIDDEYITKDSISPMPPGTTSLYAASNAHTHLLEILTKVIKYIYPTKGLEQSVKGTANSSYVISHAKIREIERDLANWLDKLPMALRPGAEEPPEVLRVQQLLRLAYAHVQMLLYRPFLHYVSQKSCAGKTVDERSYACAAAGVSVSRNVVHICSEMKRRGLLIGAYWFTMYTTFFAVLSLVYFVLENPDKAGSQEILADASAGKEALAGLAKRSQAADRCSVALRGLFEQLPENLKNGRAAPVSAKKKRSAPFANPAGPRGVRSTPDLSQPEPAGGITRATTFPTPTPIQTNNTSKSPFNERLQLNNLSNPNLRQTFQELMSPSDLSATGTLDSSSTSNSNQQYNMQQFGPNTALPDLSAMMFPSADPFAYPNQPMIEFDNIKQENTGNLPQPNYMSNASGMYDDLEGQLFGPIPPYLMQGQPSFEVSAQLDGGMSGLPPHEMNYGTGIAPSGEMNFDGIFSGEGDDWSSFTDQRFRQ</sequence>
<feature type="compositionally biased region" description="Low complexity" evidence="8">
    <location>
        <begin position="157"/>
        <end position="172"/>
    </location>
</feature>
<feature type="region of interest" description="Disordered" evidence="8">
    <location>
        <begin position="1"/>
        <end position="68"/>
    </location>
</feature>
<protein>
    <submittedName>
        <fullName evidence="11">Activator of stress 1</fullName>
    </submittedName>
</protein>
<dbReference type="Pfam" id="PF04082">
    <property type="entry name" value="Fungal_trans"/>
    <property type="match status" value="1"/>
</dbReference>
<dbReference type="Pfam" id="PF00172">
    <property type="entry name" value="Zn_clus"/>
    <property type="match status" value="1"/>
</dbReference>
<feature type="transmembrane region" description="Helical" evidence="9">
    <location>
        <begin position="374"/>
        <end position="399"/>
    </location>
</feature>
<dbReference type="GO" id="GO:0000981">
    <property type="term" value="F:DNA-binding transcription factor activity, RNA polymerase II-specific"/>
    <property type="evidence" value="ECO:0007669"/>
    <property type="project" value="InterPro"/>
</dbReference>
<proteinExistence type="predicted"/>
<evidence type="ECO:0000256" key="2">
    <source>
        <dbReference type="ARBA" id="ARBA00022723"/>
    </source>
</evidence>
<dbReference type="SUPFAM" id="SSF57701">
    <property type="entry name" value="Zn2/Cys6 DNA-binding domain"/>
    <property type="match status" value="1"/>
</dbReference>
<dbReference type="GO" id="GO:0008270">
    <property type="term" value="F:zinc ion binding"/>
    <property type="evidence" value="ECO:0007669"/>
    <property type="project" value="InterPro"/>
</dbReference>
<dbReference type="EMBL" id="VNKQ01000014">
    <property type="protein sequence ID" value="KAG0646975.1"/>
    <property type="molecule type" value="Genomic_DNA"/>
</dbReference>
<dbReference type="PANTHER" id="PTHR47540:SF1">
    <property type="entry name" value="ACTIVATOR OF STRESS GENES 1-RELATED"/>
    <property type="match status" value="1"/>
</dbReference>
<comment type="subcellular location">
    <subcellularLocation>
        <location evidence="1">Nucleus</location>
    </subcellularLocation>
</comment>
<feature type="compositionally biased region" description="Polar residues" evidence="8">
    <location>
        <begin position="783"/>
        <end position="792"/>
    </location>
</feature>
<evidence type="ECO:0000256" key="7">
    <source>
        <dbReference type="ARBA" id="ARBA00023242"/>
    </source>
</evidence>
<keyword evidence="12" id="KW-1185">Reference proteome</keyword>
<evidence type="ECO:0000313" key="12">
    <source>
        <dbReference type="Proteomes" id="UP000785200"/>
    </source>
</evidence>
<dbReference type="OrthoDB" id="422427at2759"/>
<evidence type="ECO:0000256" key="4">
    <source>
        <dbReference type="ARBA" id="ARBA00023015"/>
    </source>
</evidence>
<evidence type="ECO:0000256" key="6">
    <source>
        <dbReference type="ARBA" id="ARBA00023163"/>
    </source>
</evidence>
<dbReference type="GO" id="GO:0005634">
    <property type="term" value="C:nucleus"/>
    <property type="evidence" value="ECO:0007669"/>
    <property type="project" value="UniProtKB-SubCell"/>
</dbReference>
<dbReference type="Gene3D" id="4.10.240.10">
    <property type="entry name" value="Zn(2)-C6 fungal-type DNA-binding domain"/>
    <property type="match status" value="1"/>
</dbReference>
<name>A0A9P6VFR4_9HELO</name>
<feature type="domain" description="Zn(2)-C6 fungal-type" evidence="10">
    <location>
        <begin position="73"/>
        <end position="102"/>
    </location>
</feature>
<keyword evidence="2" id="KW-0479">Metal-binding</keyword>
<dbReference type="GO" id="GO:0006351">
    <property type="term" value="P:DNA-templated transcription"/>
    <property type="evidence" value="ECO:0007669"/>
    <property type="project" value="InterPro"/>
</dbReference>
<feature type="region of interest" description="Disordered" evidence="8">
    <location>
        <begin position="783"/>
        <end position="811"/>
    </location>
</feature>
<keyword evidence="9" id="KW-0472">Membrane</keyword>
<dbReference type="AlphaFoldDB" id="A0A9P6VFR4"/>
<feature type="compositionally biased region" description="Polar residues" evidence="8">
    <location>
        <begin position="738"/>
        <end position="758"/>
    </location>
</feature>
<keyword evidence="7" id="KW-0539">Nucleus</keyword>
<feature type="compositionally biased region" description="Low complexity" evidence="8">
    <location>
        <begin position="793"/>
        <end position="807"/>
    </location>
</feature>
<feature type="compositionally biased region" description="Low complexity" evidence="8">
    <location>
        <begin position="9"/>
        <end position="28"/>
    </location>
</feature>
<evidence type="ECO:0000256" key="8">
    <source>
        <dbReference type="SAM" id="MobiDB-lite"/>
    </source>
</evidence>
<evidence type="ECO:0000256" key="9">
    <source>
        <dbReference type="SAM" id="Phobius"/>
    </source>
</evidence>
<dbReference type="InterPro" id="IPR007219">
    <property type="entry name" value="XnlR_reg_dom"/>
</dbReference>
<keyword evidence="6" id="KW-0804">Transcription</keyword>
<dbReference type="GO" id="GO:0045944">
    <property type="term" value="P:positive regulation of transcription by RNA polymerase II"/>
    <property type="evidence" value="ECO:0007669"/>
    <property type="project" value="TreeGrafter"/>
</dbReference>
<dbReference type="InterPro" id="IPR051711">
    <property type="entry name" value="Stress_Response_Reg"/>
</dbReference>
<evidence type="ECO:0000256" key="3">
    <source>
        <dbReference type="ARBA" id="ARBA00022833"/>
    </source>
</evidence>
<organism evidence="11 12">
    <name type="scientific">Hyphodiscus hymeniophilus</name>
    <dbReference type="NCBI Taxonomy" id="353542"/>
    <lineage>
        <taxon>Eukaryota</taxon>
        <taxon>Fungi</taxon>
        <taxon>Dikarya</taxon>
        <taxon>Ascomycota</taxon>
        <taxon>Pezizomycotina</taxon>
        <taxon>Leotiomycetes</taxon>
        <taxon>Helotiales</taxon>
        <taxon>Hyphodiscaceae</taxon>
        <taxon>Hyphodiscus</taxon>
    </lineage>
</organism>
<accession>A0A9P6VFR4</accession>
<dbReference type="PANTHER" id="PTHR47540">
    <property type="entry name" value="THIAMINE REPRESSIBLE GENES REGULATORY PROTEIN THI5"/>
    <property type="match status" value="1"/>
</dbReference>
<evidence type="ECO:0000313" key="11">
    <source>
        <dbReference type="EMBL" id="KAG0646975.1"/>
    </source>
</evidence>
<evidence type="ECO:0000256" key="1">
    <source>
        <dbReference type="ARBA" id="ARBA00004123"/>
    </source>
</evidence>
<dbReference type="GO" id="GO:0043565">
    <property type="term" value="F:sequence-specific DNA binding"/>
    <property type="evidence" value="ECO:0007669"/>
    <property type="project" value="TreeGrafter"/>
</dbReference>
<dbReference type="Proteomes" id="UP000785200">
    <property type="component" value="Unassembled WGS sequence"/>
</dbReference>
<dbReference type="InterPro" id="IPR001138">
    <property type="entry name" value="Zn2Cys6_DnaBD"/>
</dbReference>